<dbReference type="CDD" id="cd04730">
    <property type="entry name" value="NPD_like"/>
    <property type="match status" value="1"/>
</dbReference>
<proteinExistence type="predicted"/>
<dbReference type="Pfam" id="PF03060">
    <property type="entry name" value="NMO"/>
    <property type="match status" value="2"/>
</dbReference>
<evidence type="ECO:0000256" key="1">
    <source>
        <dbReference type="ARBA" id="ARBA00022630"/>
    </source>
</evidence>
<keyword evidence="6" id="KW-1185">Reference proteome</keyword>
<dbReference type="SUPFAM" id="SSF51412">
    <property type="entry name" value="Inosine monophosphate dehydrogenase (IMPDH)"/>
    <property type="match status" value="1"/>
</dbReference>
<dbReference type="Gene3D" id="3.20.20.70">
    <property type="entry name" value="Aldolase class I"/>
    <property type="match status" value="1"/>
</dbReference>
<organism evidence="5 6">
    <name type="scientific">Streptomyces siderophoricus</name>
    <dbReference type="NCBI Taxonomy" id="2802281"/>
    <lineage>
        <taxon>Bacteria</taxon>
        <taxon>Bacillati</taxon>
        <taxon>Actinomycetota</taxon>
        <taxon>Actinomycetes</taxon>
        <taxon>Kitasatosporales</taxon>
        <taxon>Streptomycetaceae</taxon>
        <taxon>Streptomyces</taxon>
    </lineage>
</organism>
<keyword evidence="5" id="KW-0503">Monooxygenase</keyword>
<evidence type="ECO:0000256" key="4">
    <source>
        <dbReference type="SAM" id="MobiDB-lite"/>
    </source>
</evidence>
<accession>A0ABS1N033</accession>
<gene>
    <name evidence="5" type="ORF">JK360_28985</name>
</gene>
<evidence type="ECO:0000313" key="5">
    <source>
        <dbReference type="EMBL" id="MBL1093328.1"/>
    </source>
</evidence>
<dbReference type="EMBL" id="JAERRI010000019">
    <property type="protein sequence ID" value="MBL1093328.1"/>
    <property type="molecule type" value="Genomic_DNA"/>
</dbReference>
<dbReference type="PANTHER" id="PTHR32332:SF31">
    <property type="entry name" value="2-NITROPROPANE DIOXYGENASE FAMILY, PUTATIVE (AFU_ORTHOLOGUE AFUA_2G09850)-RELATED"/>
    <property type="match status" value="1"/>
</dbReference>
<dbReference type="InterPro" id="IPR004136">
    <property type="entry name" value="NMO"/>
</dbReference>
<keyword evidence="2" id="KW-0288">FMN</keyword>
<feature type="compositionally biased region" description="Basic and acidic residues" evidence="4">
    <location>
        <begin position="262"/>
        <end position="271"/>
    </location>
</feature>
<evidence type="ECO:0000256" key="3">
    <source>
        <dbReference type="ARBA" id="ARBA00023002"/>
    </source>
</evidence>
<dbReference type="Proteomes" id="UP000629371">
    <property type="component" value="Unassembled WGS sequence"/>
</dbReference>
<keyword evidence="3" id="KW-0560">Oxidoreductase</keyword>
<evidence type="ECO:0000313" key="6">
    <source>
        <dbReference type="Proteomes" id="UP000629371"/>
    </source>
</evidence>
<protein>
    <submittedName>
        <fullName evidence="5">Nitronate monooxygenase</fullName>
    </submittedName>
</protein>
<comment type="caution">
    <text evidence="5">The sequence shown here is derived from an EMBL/GenBank/DDBJ whole genome shotgun (WGS) entry which is preliminary data.</text>
</comment>
<dbReference type="InterPro" id="IPR013785">
    <property type="entry name" value="Aldolase_TIM"/>
</dbReference>
<feature type="region of interest" description="Disordered" evidence="4">
    <location>
        <begin position="262"/>
        <end position="286"/>
    </location>
</feature>
<dbReference type="PANTHER" id="PTHR32332">
    <property type="entry name" value="2-NITROPROPANE DIOXYGENASE"/>
    <property type="match status" value="1"/>
</dbReference>
<evidence type="ECO:0000256" key="2">
    <source>
        <dbReference type="ARBA" id="ARBA00022643"/>
    </source>
</evidence>
<dbReference type="GO" id="GO:0004497">
    <property type="term" value="F:monooxygenase activity"/>
    <property type="evidence" value="ECO:0007669"/>
    <property type="project" value="UniProtKB-KW"/>
</dbReference>
<keyword evidence="1" id="KW-0285">Flavoprotein</keyword>
<reference evidence="5 6" key="1">
    <citation type="submission" date="2021-01" db="EMBL/GenBank/DDBJ databases">
        <title>WGS of actinomycetes isolated from Thailand.</title>
        <authorList>
            <person name="Thawai C."/>
        </authorList>
    </citation>
    <scope>NUCLEOTIDE SEQUENCE [LARGE SCALE GENOMIC DNA]</scope>
    <source>
        <strain evidence="5 6">CH9-7</strain>
    </source>
</reference>
<dbReference type="RefSeq" id="WP_201809042.1">
    <property type="nucleotide sequence ID" value="NZ_JAERRI010000019.1"/>
</dbReference>
<sequence length="328" mass="34854">MLHTRFTEMFGITYPVMAAPMSLHSGGTLAAAVSAAGGLGSFGGTHPWKGPDWIHAEIATIRATTHLPFGVGFITPFLPFTEPHFEAALEERPEVIALSFADPQPWLARAKAAGARVMCQVQNYDDAQTAVAAGADVLVVQGSEAGGHTGTMGLLPFLAGVVRRYPDVPVLAAGGIGDGRTLAAVLTAGADGAWLGTAFLATPEAIEVHDAHKRLIVESDGGDTVWTRAYDIVSGLPWPATIGERVRRNRFTDEWSEREATLRDRKEEFAPPRDVSPVEGPPDPDTSAILYGQSAIFVDAVRPAAEVVRTIGDEAEEILASRPRSLLS</sequence>
<name>A0ABS1N033_9ACTN</name>